<reference evidence="4" key="1">
    <citation type="submission" date="2018-12" db="EMBL/GenBank/DDBJ databases">
        <title>Complete genome sequence of an uncultured bacterium of the candidate phylum Bipolaricaulota.</title>
        <authorList>
            <person name="Kadnikov V.V."/>
            <person name="Mardanov A.V."/>
            <person name="Beletsky A.V."/>
            <person name="Frank Y.A."/>
            <person name="Karnachuk O.V."/>
            <person name="Ravin N.V."/>
        </authorList>
    </citation>
    <scope>NUCLEOTIDE SEQUENCE [LARGE SCALE GENOMIC DNA]</scope>
</reference>
<dbReference type="PROSITE" id="PS51257">
    <property type="entry name" value="PROKAR_LIPOPROTEIN"/>
    <property type="match status" value="1"/>
</dbReference>
<dbReference type="AlphaFoldDB" id="A0A410FT35"/>
<evidence type="ECO:0000313" key="3">
    <source>
        <dbReference type="EMBL" id="QAA76131.1"/>
    </source>
</evidence>
<dbReference type="Proteomes" id="UP000287233">
    <property type="component" value="Chromosome"/>
</dbReference>
<keyword evidence="1" id="KW-0812">Transmembrane</keyword>
<feature type="transmembrane region" description="Helical" evidence="1">
    <location>
        <begin position="519"/>
        <end position="544"/>
    </location>
</feature>
<feature type="transmembrane region" description="Helical" evidence="1">
    <location>
        <begin position="556"/>
        <end position="576"/>
    </location>
</feature>
<evidence type="ECO:0000313" key="4">
    <source>
        <dbReference type="Proteomes" id="UP000287233"/>
    </source>
</evidence>
<feature type="signal peptide" evidence="2">
    <location>
        <begin position="1"/>
        <end position="24"/>
    </location>
</feature>
<keyword evidence="1" id="KW-0472">Membrane</keyword>
<sequence length="578" mass="60493">MTRRCLRPLLIAVLLGQLTLSLTGCTDRKTDPVRSGWSRGLPVATTNLRDAPAAAWTSAGRWVAWTSTAGDRARLTLTRVSPGGDVVVVPLDLGQESARAPRLVAAPDGLILFFLGSAATGRGTLLVQRLSHDGIPVGPSARLGQQGEGVSAYCVASADRTTLVAWASRESGVRITALGEDPAVADPGRPVAQSGDSPTLAVDEEGAAHLAWIYEPALGRREVLYARISSDLSQIEGPWVLGVATGGLGAIFSPPILLLDADWIYAFLTIEYRSGPKAGTTETYAFAAPRQNPELVRPFVVALPDLTPEGHACCLEGAPFGSVSTALAGNTSVRTLGGDPKARQHAVLLASAKLPVGRRVEFQPVLVFLHGGEVSGWSPIASTPDSAIAGVVIQSPEGWHAVWLDMRATNEYRVLYATTAPSEARRINRFDASDLAYVVVTILSGLLAGLAAIPLFLLAAIPGLLLTAGHYVFGGEGDLRSFTGKLLLGLSASVYSMTKLMFTAGMVPSLPFAIWLPPALARLLATAAPILFLAGGVGAVAVYWRRSDQPGLLPAYGLFVGTDLILSLLLVGPALAGA</sequence>
<name>A0A410FT35_BIPS1</name>
<evidence type="ECO:0000256" key="2">
    <source>
        <dbReference type="SAM" id="SignalP"/>
    </source>
</evidence>
<dbReference type="KEGG" id="bih:BIP78_0365"/>
<evidence type="ECO:0000256" key="1">
    <source>
        <dbReference type="SAM" id="Phobius"/>
    </source>
</evidence>
<proteinExistence type="predicted"/>
<feature type="transmembrane region" description="Helical" evidence="1">
    <location>
        <begin position="435"/>
        <end position="465"/>
    </location>
</feature>
<gene>
    <name evidence="3" type="ORF">BIP78_0365</name>
</gene>
<organism evidence="3 4">
    <name type="scientific">Bipolaricaulis sibiricus</name>
    <dbReference type="NCBI Taxonomy" id="2501609"/>
    <lineage>
        <taxon>Bacteria</taxon>
        <taxon>Candidatus Bipolaricaulota</taxon>
        <taxon>Candidatus Bipolaricaulia</taxon>
        <taxon>Candidatus Bipolaricaulales</taxon>
        <taxon>Candidatus Bipolaricaulaceae</taxon>
        <taxon>Candidatus Bipolaricaulis</taxon>
    </lineage>
</organism>
<accession>A0A410FT35</accession>
<dbReference type="EMBL" id="CP034928">
    <property type="protein sequence ID" value="QAA76131.1"/>
    <property type="molecule type" value="Genomic_DNA"/>
</dbReference>
<protein>
    <submittedName>
        <fullName evidence="3">Uncharacterized protein</fullName>
    </submittedName>
</protein>
<keyword evidence="2" id="KW-0732">Signal</keyword>
<feature type="transmembrane region" description="Helical" evidence="1">
    <location>
        <begin position="486"/>
        <end position="507"/>
    </location>
</feature>
<keyword evidence="1" id="KW-1133">Transmembrane helix</keyword>
<feature type="chain" id="PRO_5018985749" evidence="2">
    <location>
        <begin position="25"/>
        <end position="578"/>
    </location>
</feature>